<proteinExistence type="predicted"/>
<dbReference type="EMBL" id="CP012418">
    <property type="protein sequence ID" value="AOE49484.1"/>
    <property type="molecule type" value="Genomic_DNA"/>
</dbReference>
<feature type="compositionally biased region" description="Low complexity" evidence="1">
    <location>
        <begin position="30"/>
        <end position="43"/>
    </location>
</feature>
<dbReference type="STRING" id="1144748.KS2013_760"/>
<dbReference type="OrthoDB" id="9809132at2"/>
<dbReference type="Pfam" id="PF17185">
    <property type="entry name" value="NlpE_C"/>
    <property type="match status" value="1"/>
</dbReference>
<dbReference type="KEGG" id="ksd:KS2013_760"/>
<sequence precursor="true">MNNLLFKIIAIIAATLFLLGCSDDPKKPQQAETTETTSEQSQADTVTEQEQVMLQEMIPMEPNEQNIIKGLYSYHNGKTTFIDCSTNTQYTVSQEGLASELRNTYIALREAPQQKVLVEVKGEYDERTSPETDDDIEMLIASELVSVVNKGSCQ</sequence>
<feature type="domain" description="NlpE C-terminal OB" evidence="2">
    <location>
        <begin position="66"/>
        <end position="154"/>
    </location>
</feature>
<evidence type="ECO:0000313" key="4">
    <source>
        <dbReference type="Proteomes" id="UP000094147"/>
    </source>
</evidence>
<reference evidence="4" key="1">
    <citation type="submission" date="2015-08" db="EMBL/GenBank/DDBJ databases">
        <authorList>
            <person name="Kim K.M."/>
        </authorList>
    </citation>
    <scope>NUCLEOTIDE SEQUENCE [LARGE SCALE GENOMIC DNA]</scope>
    <source>
        <strain evidence="4">KCTC 23892</strain>
    </source>
</reference>
<gene>
    <name evidence="3" type="ORF">KS2013_760</name>
</gene>
<organism evidence="3 4">
    <name type="scientific">Kangiella sediminilitoris</name>
    <dbReference type="NCBI Taxonomy" id="1144748"/>
    <lineage>
        <taxon>Bacteria</taxon>
        <taxon>Pseudomonadati</taxon>
        <taxon>Pseudomonadota</taxon>
        <taxon>Gammaproteobacteria</taxon>
        <taxon>Kangiellales</taxon>
        <taxon>Kangiellaceae</taxon>
        <taxon>Kangiella</taxon>
    </lineage>
</organism>
<evidence type="ECO:0000259" key="2">
    <source>
        <dbReference type="Pfam" id="PF17185"/>
    </source>
</evidence>
<dbReference type="Proteomes" id="UP000094147">
    <property type="component" value="Chromosome"/>
</dbReference>
<protein>
    <recommendedName>
        <fullName evidence="2">NlpE C-terminal OB domain-containing protein</fullName>
    </recommendedName>
</protein>
<dbReference type="PROSITE" id="PS51257">
    <property type="entry name" value="PROKAR_LIPOPROTEIN"/>
    <property type="match status" value="1"/>
</dbReference>
<evidence type="ECO:0000256" key="1">
    <source>
        <dbReference type="SAM" id="MobiDB-lite"/>
    </source>
</evidence>
<accession>A0A1B3B9K1</accession>
<keyword evidence="4" id="KW-1185">Reference proteome</keyword>
<feature type="region of interest" description="Disordered" evidence="1">
    <location>
        <begin position="25"/>
        <end position="46"/>
    </location>
</feature>
<dbReference type="RefSeq" id="WP_068989994.1">
    <property type="nucleotide sequence ID" value="NZ_CP012418.1"/>
</dbReference>
<dbReference type="Gene3D" id="2.40.50.540">
    <property type="match status" value="1"/>
</dbReference>
<dbReference type="AlphaFoldDB" id="A0A1B3B9K1"/>
<dbReference type="InterPro" id="IPR038139">
    <property type="entry name" value="NlpE_C_sf"/>
</dbReference>
<dbReference type="InterPro" id="IPR033450">
    <property type="entry name" value="NlpE_C"/>
</dbReference>
<name>A0A1B3B9K1_9GAMM</name>
<evidence type="ECO:0000313" key="3">
    <source>
        <dbReference type="EMBL" id="AOE49484.1"/>
    </source>
</evidence>